<dbReference type="EMBL" id="CP018477">
    <property type="protein sequence ID" value="ASV76774.1"/>
    <property type="molecule type" value="Genomic_DNA"/>
</dbReference>
<feature type="domain" description="Xylose isomerase-like TIM barrel" evidence="1">
    <location>
        <begin position="19"/>
        <end position="236"/>
    </location>
</feature>
<dbReference type="PANTHER" id="PTHR12110">
    <property type="entry name" value="HYDROXYPYRUVATE ISOMERASE"/>
    <property type="match status" value="1"/>
</dbReference>
<evidence type="ECO:0000313" key="3">
    <source>
        <dbReference type="Proteomes" id="UP000215086"/>
    </source>
</evidence>
<proteinExistence type="predicted"/>
<accession>A0A286RLC2</accession>
<evidence type="ECO:0000313" key="2">
    <source>
        <dbReference type="EMBL" id="ASV76774.1"/>
    </source>
</evidence>
<reference evidence="2 3" key="1">
    <citation type="journal article" name="Front. Microbiol.">
        <title>Sugar Metabolism of the First Thermophilic Planctomycete Thermogutta terrifontis: Comparative Genomic and Transcriptomic Approaches.</title>
        <authorList>
            <person name="Elcheninov A.G."/>
            <person name="Menzel P."/>
            <person name="Gudbergsdottir S.R."/>
            <person name="Slesarev A.I."/>
            <person name="Kadnikov V.V."/>
            <person name="Krogh A."/>
            <person name="Bonch-Osmolovskaya E.A."/>
            <person name="Peng X."/>
            <person name="Kublanov I.V."/>
        </authorList>
    </citation>
    <scope>NUCLEOTIDE SEQUENCE [LARGE SCALE GENOMIC DNA]</scope>
    <source>
        <strain evidence="2 3">R1</strain>
    </source>
</reference>
<organism evidence="2 3">
    <name type="scientific">Thermogutta terrifontis</name>
    <dbReference type="NCBI Taxonomy" id="1331910"/>
    <lineage>
        <taxon>Bacteria</taxon>
        <taxon>Pseudomonadati</taxon>
        <taxon>Planctomycetota</taxon>
        <taxon>Planctomycetia</taxon>
        <taxon>Pirellulales</taxon>
        <taxon>Thermoguttaceae</taxon>
        <taxon>Thermogutta</taxon>
    </lineage>
</organism>
<dbReference type="AlphaFoldDB" id="A0A286RLC2"/>
<name>A0A286RLC2_9BACT</name>
<dbReference type="KEGG" id="ttf:THTE_4173"/>
<dbReference type="RefSeq" id="WP_207651732.1">
    <property type="nucleotide sequence ID" value="NZ_CP018477.1"/>
</dbReference>
<evidence type="ECO:0000259" key="1">
    <source>
        <dbReference type="Pfam" id="PF01261"/>
    </source>
</evidence>
<dbReference type="InterPro" id="IPR013022">
    <property type="entry name" value="Xyl_isomerase-like_TIM-brl"/>
</dbReference>
<protein>
    <recommendedName>
        <fullName evidence="1">Xylose isomerase-like TIM barrel domain-containing protein</fullName>
    </recommendedName>
</protein>
<keyword evidence="3" id="KW-1185">Reference proteome</keyword>
<dbReference type="PANTHER" id="PTHR12110:SF53">
    <property type="entry name" value="BLR5974 PROTEIN"/>
    <property type="match status" value="1"/>
</dbReference>
<sequence length="249" mass="28047">MIIAATTRCFANLPLEAAFERLNDLEFTHVEIIAHETEGHLKPSEIAADLDRAIAICRNTHRLTPVAYSVDIEAQGEEYYRQFAACCKLAKATRVVTVVVRASELGTPFNEEVERLQRMVAIAAMEEVVVAMLVETGRMSESPETAAVLCHHAKGLGICLDPSYFIYGRASPPSMEPILKYVRHVRLRDTKKDRFQVRVGQGEVEYSKLLANLSRYEYDRALSIDILPEPGVDQNAELRKFRLLLETLL</sequence>
<dbReference type="Gene3D" id="3.20.20.150">
    <property type="entry name" value="Divalent-metal-dependent TIM barrel enzymes"/>
    <property type="match status" value="1"/>
</dbReference>
<dbReference type="InterPro" id="IPR036237">
    <property type="entry name" value="Xyl_isomerase-like_sf"/>
</dbReference>
<dbReference type="SUPFAM" id="SSF51658">
    <property type="entry name" value="Xylose isomerase-like"/>
    <property type="match status" value="1"/>
</dbReference>
<dbReference type="InterPro" id="IPR050312">
    <property type="entry name" value="IolE/XylAMocC-like"/>
</dbReference>
<gene>
    <name evidence="2" type="ORF">THTE_4173</name>
</gene>
<dbReference type="Proteomes" id="UP000215086">
    <property type="component" value="Chromosome"/>
</dbReference>
<dbReference type="Pfam" id="PF01261">
    <property type="entry name" value="AP_endonuc_2"/>
    <property type="match status" value="1"/>
</dbReference>